<protein>
    <submittedName>
        <fullName evidence="1">Uncharacterized protein</fullName>
    </submittedName>
</protein>
<gene>
    <name evidence="1" type="ORF">EZJ19_05295</name>
</gene>
<dbReference type="RefSeq" id="WP_131445247.1">
    <property type="nucleotide sequence ID" value="NZ_SJZB01000018.1"/>
</dbReference>
<organism evidence="1 2">
    <name type="scientific">Parasulfuritortus cantonensis</name>
    <dbReference type="NCBI Taxonomy" id="2528202"/>
    <lineage>
        <taxon>Bacteria</taxon>
        <taxon>Pseudomonadati</taxon>
        <taxon>Pseudomonadota</taxon>
        <taxon>Betaproteobacteria</taxon>
        <taxon>Nitrosomonadales</taxon>
        <taxon>Thiobacillaceae</taxon>
        <taxon>Parasulfuritortus</taxon>
    </lineage>
</organism>
<dbReference type="Proteomes" id="UP000295443">
    <property type="component" value="Unassembled WGS sequence"/>
</dbReference>
<name>A0A4R1BGJ8_9PROT</name>
<comment type="caution">
    <text evidence="1">The sequence shown here is derived from an EMBL/GenBank/DDBJ whole genome shotgun (WGS) entry which is preliminary data.</text>
</comment>
<keyword evidence="2" id="KW-1185">Reference proteome</keyword>
<evidence type="ECO:0000313" key="2">
    <source>
        <dbReference type="Proteomes" id="UP000295443"/>
    </source>
</evidence>
<dbReference type="AlphaFoldDB" id="A0A4R1BGJ8"/>
<dbReference type="EMBL" id="SJZB01000018">
    <property type="protein sequence ID" value="TCJ16319.1"/>
    <property type="molecule type" value="Genomic_DNA"/>
</dbReference>
<sequence length="194" mass="19717">MLTSLLNAVGGLLGSVVDLLGGILGSLTRALAPASTTDLVATVASTDTASASATEQIDTAIDATSSAATDLLDTAIDGTDQLLETGLVDSAHALGDLAEDLADLTITTITTNYREDGTVSSVVEEVSHAPGALVMMQYVSEVLAPQVDGIGDGVSQFMQETGTGVETALGNLTAYDLSYSTTIFGTSQLVIERT</sequence>
<reference evidence="1 2" key="1">
    <citation type="submission" date="2019-03" db="EMBL/GenBank/DDBJ databases">
        <title>Genome sequence of Thiobacillaceae bacterium LSR1, a sulfur-oxidizing bacterium isolated from freshwater sediment.</title>
        <authorList>
            <person name="Li S."/>
        </authorList>
    </citation>
    <scope>NUCLEOTIDE SEQUENCE [LARGE SCALE GENOMIC DNA]</scope>
    <source>
        <strain evidence="1 2">LSR1</strain>
    </source>
</reference>
<accession>A0A4R1BGJ8</accession>
<proteinExistence type="predicted"/>
<evidence type="ECO:0000313" key="1">
    <source>
        <dbReference type="EMBL" id="TCJ16319.1"/>
    </source>
</evidence>